<feature type="active site" description="Proton acceptor" evidence="9">
    <location>
        <position position="312"/>
    </location>
</feature>
<dbReference type="EC" id="2.5.1.19" evidence="9"/>
<dbReference type="InterPro" id="IPR006264">
    <property type="entry name" value="EPSP_synthase"/>
</dbReference>
<dbReference type="SUPFAM" id="SSF55205">
    <property type="entry name" value="EPT/RTPC-like"/>
    <property type="match status" value="1"/>
</dbReference>
<evidence type="ECO:0000313" key="11">
    <source>
        <dbReference type="EMBL" id="AHY15499.1"/>
    </source>
</evidence>
<dbReference type="KEGG" id="siq:DQ08_03275"/>
<dbReference type="KEGG" id="siz:SI82_03495"/>
<evidence type="ECO:0000313" key="13">
    <source>
        <dbReference type="Proteomes" id="UP000025245"/>
    </source>
</evidence>
<keyword evidence="4 9" id="KW-0963">Cytoplasm</keyword>
<organism evidence="12 14">
    <name type="scientific">Streptococcus iniae</name>
    <name type="common">Streptococcus shiloi</name>
    <dbReference type="NCBI Taxonomy" id="1346"/>
    <lineage>
        <taxon>Bacteria</taxon>
        <taxon>Bacillati</taxon>
        <taxon>Bacillota</taxon>
        <taxon>Bacilli</taxon>
        <taxon>Lactobacillales</taxon>
        <taxon>Streptococcaceae</taxon>
        <taxon>Streptococcus</taxon>
    </lineage>
</organism>
<dbReference type="PROSITE" id="PS00885">
    <property type="entry name" value="EPSP_SYNTHASE_2"/>
    <property type="match status" value="1"/>
</dbReference>
<feature type="binding site" evidence="9">
    <location>
        <position position="25"/>
    </location>
    <ligand>
        <name>3-phosphoshikimate</name>
        <dbReference type="ChEBI" id="CHEBI:145989"/>
    </ligand>
</feature>
<evidence type="ECO:0000256" key="9">
    <source>
        <dbReference type="HAMAP-Rule" id="MF_00210"/>
    </source>
</evidence>
<protein>
    <recommendedName>
        <fullName evidence="9">3-phosphoshikimate 1-carboxyvinyltransferase</fullName>
        <ecNumber evidence="9">2.5.1.19</ecNumber>
    </recommendedName>
    <alternativeName>
        <fullName evidence="9">5-enolpyruvylshikimate-3-phosphate synthase</fullName>
        <shortName evidence="9">EPSP synthase</shortName>
        <shortName evidence="9">EPSPS</shortName>
    </alternativeName>
</protein>
<feature type="binding site" evidence="9">
    <location>
        <position position="168"/>
    </location>
    <ligand>
        <name>phosphoenolpyruvate</name>
        <dbReference type="ChEBI" id="CHEBI:58702"/>
    </ligand>
</feature>
<dbReference type="GeneID" id="35764757"/>
<keyword evidence="5 9" id="KW-0028">Amino-acid biosynthesis</keyword>
<dbReference type="Gene3D" id="3.65.10.10">
    <property type="entry name" value="Enolpyruvate transferase domain"/>
    <property type="match status" value="2"/>
</dbReference>
<dbReference type="STRING" id="1346.BMF34_03385"/>
<comment type="pathway">
    <text evidence="2 9">Metabolic intermediate biosynthesis; chorismate biosynthesis; chorismate from D-erythrose 4-phosphate and phosphoenolpyruvate: step 6/7.</text>
</comment>
<dbReference type="KEGG" id="sio:DW64_03265"/>
<comment type="catalytic activity">
    <reaction evidence="8">
        <text>3-phosphoshikimate + phosphoenolpyruvate = 5-O-(1-carboxyvinyl)-3-phosphoshikimate + phosphate</text>
        <dbReference type="Rhea" id="RHEA:21256"/>
        <dbReference type="ChEBI" id="CHEBI:43474"/>
        <dbReference type="ChEBI" id="CHEBI:57701"/>
        <dbReference type="ChEBI" id="CHEBI:58702"/>
        <dbReference type="ChEBI" id="CHEBI:145989"/>
        <dbReference type="EC" id="2.5.1.19"/>
    </reaction>
    <physiologicalReaction direction="left-to-right" evidence="8">
        <dbReference type="Rhea" id="RHEA:21257"/>
    </physiologicalReaction>
</comment>
<accession>A0A3L8GL37</accession>
<feature type="binding site" evidence="9">
    <location>
        <position position="92"/>
    </location>
    <ligand>
        <name>phosphoenolpyruvate</name>
        <dbReference type="ChEBI" id="CHEBI:58702"/>
    </ligand>
</feature>
<evidence type="ECO:0000256" key="7">
    <source>
        <dbReference type="ARBA" id="ARBA00023141"/>
    </source>
</evidence>
<feature type="domain" description="Enolpyruvate transferase" evidence="10">
    <location>
        <begin position="7"/>
        <end position="421"/>
    </location>
</feature>
<evidence type="ECO:0000256" key="6">
    <source>
        <dbReference type="ARBA" id="ARBA00022679"/>
    </source>
</evidence>
<dbReference type="NCBIfam" id="TIGR01356">
    <property type="entry name" value="aroA"/>
    <property type="match status" value="1"/>
</dbReference>
<evidence type="ECO:0000256" key="3">
    <source>
        <dbReference type="ARBA" id="ARBA00009948"/>
    </source>
</evidence>
<dbReference type="GO" id="GO:0008652">
    <property type="term" value="P:amino acid biosynthetic process"/>
    <property type="evidence" value="ECO:0007669"/>
    <property type="project" value="UniProtKB-KW"/>
</dbReference>
<name>A0A3L8GL37_STRIN</name>
<dbReference type="HAMAP" id="MF_00210">
    <property type="entry name" value="EPSP_synth"/>
    <property type="match status" value="1"/>
</dbReference>
<dbReference type="PANTHER" id="PTHR21090">
    <property type="entry name" value="AROM/DEHYDROQUINATE SYNTHASE"/>
    <property type="match status" value="1"/>
</dbReference>
<feature type="binding site" evidence="9">
    <location>
        <position position="385"/>
    </location>
    <ligand>
        <name>phosphoenolpyruvate</name>
        <dbReference type="ChEBI" id="CHEBI:58702"/>
    </ligand>
</feature>
<feature type="binding site" evidence="9">
    <location>
        <position position="312"/>
    </location>
    <ligand>
        <name>3-phosphoshikimate</name>
        <dbReference type="ChEBI" id="CHEBI:145989"/>
    </ligand>
</feature>
<feature type="binding site" evidence="9">
    <location>
        <position position="20"/>
    </location>
    <ligand>
        <name>phosphoenolpyruvate</name>
        <dbReference type="ChEBI" id="CHEBI:58702"/>
    </ligand>
</feature>
<evidence type="ECO:0000256" key="1">
    <source>
        <dbReference type="ARBA" id="ARBA00002174"/>
    </source>
</evidence>
<dbReference type="UniPathway" id="UPA00053">
    <property type="reaction ID" value="UER00089"/>
</dbReference>
<dbReference type="EMBL" id="QLQD01000036">
    <property type="protein sequence ID" value="RLU57689.1"/>
    <property type="molecule type" value="Genomic_DNA"/>
</dbReference>
<sequence>MKLRTNASALKGRLEIPGDKSISHRALIFGAIANGLTEIEGLLKSDDVLATMAAFQAMGVAIIEEEHSIKVYGKGIKALKKPCHDLDMGNSGTSTRLIAGVLAGCPFKSQMIGDASLSRRPMDRIAVPLNQMGAKITGHGDKVQPPLGIEGSSHLQGITYQMPVASAQVKSAILLAGLQAQGQTVIYEKAISRNHTEDMIRAFGGKITVDGKHISLTGPQELVGQNIQVPGDISSAAFFIVAGLIIKGSDLLLKNVGINETRTGILDIVKQMGANIEILNENKATKSADLRVQYSSLKAVKISGDIIPRLIDELPIIALLASQAEGQTRICDAQELKHKETDRIKVVVETLSSFGVPIVATDDGMIINGPCHLHAHSAHAHLDHRIAMMVAIAALLVKEGDVELEGHEAISSSYPKFFTDLERLLHD</sequence>
<reference evidence="12 14" key="2">
    <citation type="submission" date="2018-06" db="EMBL/GenBank/DDBJ databases">
        <title>Mutators as drivers of adaptation in pathogenic bacteria and a risk factor for host jumps and vaccine escape.</title>
        <authorList>
            <person name="Barnes A.C."/>
            <person name="Silayeva O."/>
        </authorList>
    </citation>
    <scope>NUCLEOTIDE SEQUENCE [LARGE SCALE GENOMIC DNA]</scope>
    <source>
        <strain evidence="12 14">QMA0445</strain>
    </source>
</reference>
<dbReference type="GO" id="GO:0009423">
    <property type="term" value="P:chorismate biosynthetic process"/>
    <property type="evidence" value="ECO:0007669"/>
    <property type="project" value="UniProtKB-UniRule"/>
</dbReference>
<dbReference type="PANTHER" id="PTHR21090:SF5">
    <property type="entry name" value="PENTAFUNCTIONAL AROM POLYPEPTIDE"/>
    <property type="match status" value="1"/>
</dbReference>
<dbReference type="RefSeq" id="WP_003100169.1">
    <property type="nucleotide sequence ID" value="NZ_CP010783.1"/>
</dbReference>
<comment type="similarity">
    <text evidence="3 9">Belongs to the EPSP synthase family.</text>
</comment>
<comment type="subcellular location">
    <subcellularLocation>
        <location evidence="9">Cytoplasm</location>
    </subcellularLocation>
</comment>
<proteinExistence type="inferred from homology"/>
<dbReference type="AlphaFoldDB" id="A0A3L8GL37"/>
<evidence type="ECO:0000313" key="14">
    <source>
        <dbReference type="Proteomes" id="UP000269148"/>
    </source>
</evidence>
<feature type="binding site" evidence="9">
    <location>
        <position position="21"/>
    </location>
    <ligand>
        <name>3-phosphoshikimate</name>
        <dbReference type="ChEBI" id="CHEBI:145989"/>
    </ligand>
</feature>
<evidence type="ECO:0000313" key="12">
    <source>
        <dbReference type="EMBL" id="RLU57689.1"/>
    </source>
</evidence>
<dbReference type="InterPro" id="IPR036968">
    <property type="entry name" value="Enolpyruvate_Tfrase_sf"/>
</dbReference>
<feature type="binding site" evidence="9">
    <location>
        <position position="166"/>
    </location>
    <ligand>
        <name>3-phosphoshikimate</name>
        <dbReference type="ChEBI" id="CHEBI:145989"/>
    </ligand>
</feature>
<evidence type="ECO:0000256" key="4">
    <source>
        <dbReference type="ARBA" id="ARBA00022490"/>
    </source>
</evidence>
<dbReference type="GO" id="GO:0003866">
    <property type="term" value="F:3-phosphoshikimate 1-carboxyvinyltransferase activity"/>
    <property type="evidence" value="ECO:0007669"/>
    <property type="project" value="UniProtKB-UniRule"/>
</dbReference>
<evidence type="ECO:0000256" key="8">
    <source>
        <dbReference type="ARBA" id="ARBA00044633"/>
    </source>
</evidence>
<dbReference type="GO" id="GO:0009073">
    <property type="term" value="P:aromatic amino acid family biosynthetic process"/>
    <property type="evidence" value="ECO:0007669"/>
    <property type="project" value="UniProtKB-KW"/>
</dbReference>
<dbReference type="Proteomes" id="UP000025245">
    <property type="component" value="Chromosome"/>
</dbReference>
<evidence type="ECO:0000256" key="2">
    <source>
        <dbReference type="ARBA" id="ARBA00004811"/>
    </source>
</evidence>
<reference evidence="11 13" key="1">
    <citation type="journal article" date="2014" name="Genome Announc.">
        <title>Complete Genome Sequence of a Virulent Strain, Streptococcus iniae ISET0901, Isolated from Diseased Tilapia.</title>
        <authorList>
            <person name="Pridgeon J.W."/>
            <person name="Zhang D."/>
            <person name="Zhang L."/>
        </authorList>
    </citation>
    <scope>NUCLEOTIDE SEQUENCE [LARGE SCALE GENOMIC DNA]</scope>
    <source>
        <strain evidence="11 13">ISET0901</strain>
    </source>
</reference>
<comment type="subunit">
    <text evidence="9">Monomer.</text>
</comment>
<feature type="binding site" evidence="9">
    <location>
        <position position="339"/>
    </location>
    <ligand>
        <name>3-phosphoshikimate</name>
        <dbReference type="ChEBI" id="CHEBI:145989"/>
    </ligand>
</feature>
<dbReference type="InterPro" id="IPR023193">
    <property type="entry name" value="EPSP_synthase_CS"/>
</dbReference>
<keyword evidence="7 9" id="KW-0057">Aromatic amino acid biosynthesis</keyword>
<dbReference type="Proteomes" id="UP000269148">
    <property type="component" value="Unassembled WGS sequence"/>
</dbReference>
<dbReference type="FunFam" id="3.65.10.10:FF:000006">
    <property type="entry name" value="3-phosphoshikimate 1-carboxyvinyltransferase"/>
    <property type="match status" value="1"/>
</dbReference>
<feature type="binding site" evidence="9">
    <location>
        <position position="343"/>
    </location>
    <ligand>
        <name>phosphoenolpyruvate</name>
        <dbReference type="ChEBI" id="CHEBI:58702"/>
    </ligand>
</feature>
<feature type="binding site" evidence="9">
    <location>
        <position position="120"/>
    </location>
    <ligand>
        <name>phosphoenolpyruvate</name>
        <dbReference type="ChEBI" id="CHEBI:58702"/>
    </ligand>
</feature>
<dbReference type="Pfam" id="PF00275">
    <property type="entry name" value="EPSP_synthase"/>
    <property type="match status" value="1"/>
</dbReference>
<dbReference type="InterPro" id="IPR001986">
    <property type="entry name" value="Enolpyruvate_Tfrase_dom"/>
</dbReference>
<keyword evidence="13" id="KW-1185">Reference proteome</keyword>
<dbReference type="PROSITE" id="PS00104">
    <property type="entry name" value="EPSP_SYNTHASE_1"/>
    <property type="match status" value="1"/>
</dbReference>
<comment type="function">
    <text evidence="1 9">Catalyzes the transfer of the enolpyruvyl moiety of phosphoenolpyruvate (PEP) to the 5-hydroxyl of shikimate-3-phosphate (S3P) to produce enolpyruvyl shikimate-3-phosphate and inorganic phosphate.</text>
</comment>
<feature type="binding site" evidence="9">
    <location>
        <position position="20"/>
    </location>
    <ligand>
        <name>3-phosphoshikimate</name>
        <dbReference type="ChEBI" id="CHEBI:145989"/>
    </ligand>
</feature>
<dbReference type="FunFam" id="3.65.10.10:FF:000005">
    <property type="entry name" value="3-phosphoshikimate 1-carboxyvinyltransferase"/>
    <property type="match status" value="1"/>
</dbReference>
<dbReference type="PIRSF" id="PIRSF000505">
    <property type="entry name" value="EPSPS"/>
    <property type="match status" value="1"/>
</dbReference>
<comment type="caution">
    <text evidence="9">Lacks conserved residue(s) required for the propagation of feature annotation.</text>
</comment>
<dbReference type="OrthoDB" id="9809920at2"/>
<evidence type="ECO:0000256" key="5">
    <source>
        <dbReference type="ARBA" id="ARBA00022605"/>
    </source>
</evidence>
<dbReference type="GO" id="GO:0005737">
    <property type="term" value="C:cytoplasm"/>
    <property type="evidence" value="ECO:0007669"/>
    <property type="project" value="UniProtKB-SubCell"/>
</dbReference>
<evidence type="ECO:0000259" key="10">
    <source>
        <dbReference type="Pfam" id="PF00275"/>
    </source>
</evidence>
<gene>
    <name evidence="9 12" type="primary">aroA</name>
    <name evidence="12" type="ORF">DIY07_03735</name>
    <name evidence="11" type="ORF">DQ08_03275</name>
</gene>
<dbReference type="CDD" id="cd01556">
    <property type="entry name" value="EPSP_synthase"/>
    <property type="match status" value="1"/>
</dbReference>
<dbReference type="InterPro" id="IPR013792">
    <property type="entry name" value="RNA3'P_cycl/enolpyr_Trfase_a/b"/>
</dbReference>
<dbReference type="EMBL" id="CP007586">
    <property type="protein sequence ID" value="AHY15499.1"/>
    <property type="molecule type" value="Genomic_DNA"/>
</dbReference>
<dbReference type="SMR" id="A0A3L8GL37"/>
<feature type="binding site" evidence="9">
    <location>
        <position position="168"/>
    </location>
    <ligand>
        <name>3-phosphoshikimate</name>
        <dbReference type="ChEBI" id="CHEBI:145989"/>
    </ligand>
</feature>
<keyword evidence="6 9" id="KW-0808">Transferase</keyword>